<dbReference type="SUPFAM" id="SSF75169">
    <property type="entry name" value="DsrEFH-like"/>
    <property type="match status" value="1"/>
</dbReference>
<dbReference type="KEGG" id="mhd:Marky_0299"/>
<dbReference type="eggNOG" id="COG3370">
    <property type="taxonomic scope" value="Bacteria"/>
</dbReference>
<evidence type="ECO:0000313" key="2">
    <source>
        <dbReference type="Proteomes" id="UP000007030"/>
    </source>
</evidence>
<dbReference type="Proteomes" id="UP000007030">
    <property type="component" value="Chromosome"/>
</dbReference>
<dbReference type="STRING" id="869210.Marky_0299"/>
<reference evidence="1 2" key="1">
    <citation type="journal article" date="2012" name="Stand. Genomic Sci.">
        <title>Complete genome sequence of the aerobic, heterotroph Marinithermus hydrothermalis type strain (T1(T)) from a deep-sea hydrothermal vent chimney.</title>
        <authorList>
            <person name="Copeland A."/>
            <person name="Gu W."/>
            <person name="Yasawong M."/>
            <person name="Lapidus A."/>
            <person name="Lucas S."/>
            <person name="Deshpande S."/>
            <person name="Pagani I."/>
            <person name="Tapia R."/>
            <person name="Cheng J.F."/>
            <person name="Goodwin L.A."/>
            <person name="Pitluck S."/>
            <person name="Liolios K."/>
            <person name="Ivanova N."/>
            <person name="Mavromatis K."/>
            <person name="Mikhailova N."/>
            <person name="Pati A."/>
            <person name="Chen A."/>
            <person name="Palaniappan K."/>
            <person name="Land M."/>
            <person name="Pan C."/>
            <person name="Brambilla E.M."/>
            <person name="Rohde M."/>
            <person name="Tindall B.J."/>
            <person name="Sikorski J."/>
            <person name="Goker M."/>
            <person name="Detter J.C."/>
            <person name="Bristow J."/>
            <person name="Eisen J.A."/>
            <person name="Markowitz V."/>
            <person name="Hugenholtz P."/>
            <person name="Kyrpides N.C."/>
            <person name="Klenk H.P."/>
            <person name="Woyke T."/>
        </authorList>
    </citation>
    <scope>NUCLEOTIDE SEQUENCE [LARGE SCALE GENOMIC DNA]</scope>
    <source>
        <strain evidence="2">DSM 14884 / JCM 11576 / T1</strain>
    </source>
</reference>
<dbReference type="Gene3D" id="3.40.1260.10">
    <property type="entry name" value="DsrEFH-like"/>
    <property type="match status" value="1"/>
</dbReference>
<gene>
    <name evidence="1" type="ordered locus">Marky_0299</name>
</gene>
<organism evidence="1 2">
    <name type="scientific">Marinithermus hydrothermalis (strain DSM 14884 / JCM 11576 / T1)</name>
    <dbReference type="NCBI Taxonomy" id="869210"/>
    <lineage>
        <taxon>Bacteria</taxon>
        <taxon>Thermotogati</taxon>
        <taxon>Deinococcota</taxon>
        <taxon>Deinococci</taxon>
        <taxon>Thermales</taxon>
        <taxon>Thermaceae</taxon>
        <taxon>Marinithermus</taxon>
    </lineage>
</organism>
<proteinExistence type="predicted"/>
<sequence length="118" mass="12871">MLKVAVVILADTETRGDLGRLANALEAARELKEAGDEVKVLFDGAGTKWVPVLADPAHKYHRTFTELREVVAGACAYCARAFGVLDQVEAAGVPLLKEYRDHPSLRGLMAEGYRVLTF</sequence>
<dbReference type="EMBL" id="CP002630">
    <property type="protein sequence ID" value="AEB11056.1"/>
    <property type="molecule type" value="Genomic_DNA"/>
</dbReference>
<accession>F2NNP1</accession>
<keyword evidence="2" id="KW-1185">Reference proteome</keyword>
<dbReference type="InterPro" id="IPR003787">
    <property type="entry name" value="Sulphur_relay_DsrE/F-like"/>
</dbReference>
<evidence type="ECO:0000313" key="1">
    <source>
        <dbReference type="EMBL" id="AEB11056.1"/>
    </source>
</evidence>
<dbReference type="RefSeq" id="WP_013703111.1">
    <property type="nucleotide sequence ID" value="NC_015387.1"/>
</dbReference>
<protein>
    <submittedName>
        <fullName evidence="1">Uncharacterized protein</fullName>
    </submittedName>
</protein>
<dbReference type="Pfam" id="PF02635">
    <property type="entry name" value="DsrE"/>
    <property type="match status" value="1"/>
</dbReference>
<dbReference type="AlphaFoldDB" id="F2NNP1"/>
<dbReference type="InterPro" id="IPR027396">
    <property type="entry name" value="DsrEFH-like"/>
</dbReference>
<dbReference type="OrthoDB" id="9807925at2"/>
<dbReference type="HOGENOM" id="CLU_167520_0_0_0"/>
<name>F2NNP1_MARHT</name>